<keyword evidence="1" id="KW-0812">Transmembrane</keyword>
<reference evidence="2" key="1">
    <citation type="submission" date="2021-03" db="EMBL/GenBank/DDBJ databases">
        <title>Whole genome shotgun sequence of Actinoplanes auranticolor NBRC 12245.</title>
        <authorList>
            <person name="Komaki H."/>
            <person name="Tamura T."/>
        </authorList>
    </citation>
    <scope>NUCLEOTIDE SEQUENCE</scope>
    <source>
        <strain evidence="2">NBRC 12245</strain>
    </source>
</reference>
<proteinExistence type="predicted"/>
<gene>
    <name evidence="2" type="ORF">Aau02nite_12480</name>
</gene>
<dbReference type="AlphaFoldDB" id="A0A919S6E7"/>
<dbReference type="EMBL" id="BOQL01000014">
    <property type="protein sequence ID" value="GIM64757.1"/>
    <property type="molecule type" value="Genomic_DNA"/>
</dbReference>
<feature type="transmembrane region" description="Helical" evidence="1">
    <location>
        <begin position="121"/>
        <end position="147"/>
    </location>
</feature>
<keyword evidence="3" id="KW-1185">Reference proteome</keyword>
<name>A0A919S6E7_9ACTN</name>
<feature type="transmembrane region" description="Helical" evidence="1">
    <location>
        <begin position="44"/>
        <end position="68"/>
    </location>
</feature>
<feature type="transmembrane region" description="Helical" evidence="1">
    <location>
        <begin position="74"/>
        <end position="100"/>
    </location>
</feature>
<evidence type="ECO:0000313" key="2">
    <source>
        <dbReference type="EMBL" id="GIM64757.1"/>
    </source>
</evidence>
<protein>
    <recommendedName>
        <fullName evidence="4">DUF4190 domain-containing protein</fullName>
    </recommendedName>
</protein>
<keyword evidence="1" id="KW-1133">Transmembrane helix</keyword>
<sequence>MAGPPAPVVLPKPSEAWTPERVEPVAGTEFALVQLRVAPITSGLATGSLIAGIGAIMISTLVLCFGLLGQSEGWGAVVAGAFALLGVLVGGGAVGVGLAARRQIKRSGQDGKVRFVGRGMATAGISCGAAGLGIAALTLLLVVVLQFS</sequence>
<evidence type="ECO:0000256" key="1">
    <source>
        <dbReference type="SAM" id="Phobius"/>
    </source>
</evidence>
<keyword evidence="1" id="KW-0472">Membrane</keyword>
<organism evidence="2 3">
    <name type="scientific">Actinoplanes auranticolor</name>
    <dbReference type="NCBI Taxonomy" id="47988"/>
    <lineage>
        <taxon>Bacteria</taxon>
        <taxon>Bacillati</taxon>
        <taxon>Actinomycetota</taxon>
        <taxon>Actinomycetes</taxon>
        <taxon>Micromonosporales</taxon>
        <taxon>Micromonosporaceae</taxon>
        <taxon>Actinoplanes</taxon>
    </lineage>
</organism>
<evidence type="ECO:0008006" key="4">
    <source>
        <dbReference type="Google" id="ProtNLM"/>
    </source>
</evidence>
<accession>A0A919S6E7</accession>
<dbReference type="Proteomes" id="UP000681340">
    <property type="component" value="Unassembled WGS sequence"/>
</dbReference>
<comment type="caution">
    <text evidence="2">The sequence shown here is derived from an EMBL/GenBank/DDBJ whole genome shotgun (WGS) entry which is preliminary data.</text>
</comment>
<evidence type="ECO:0000313" key="3">
    <source>
        <dbReference type="Proteomes" id="UP000681340"/>
    </source>
</evidence>